<evidence type="ECO:0000256" key="2">
    <source>
        <dbReference type="ARBA" id="ARBA00022475"/>
    </source>
</evidence>
<accession>A0ABP2C9R5</accession>
<feature type="transmembrane region" description="Helical" evidence="6">
    <location>
        <begin position="116"/>
        <end position="138"/>
    </location>
</feature>
<evidence type="ECO:0000256" key="6">
    <source>
        <dbReference type="SAM" id="Phobius"/>
    </source>
</evidence>
<dbReference type="InterPro" id="IPR003339">
    <property type="entry name" value="ABC/ECF_trnsptr_transmembrane"/>
</dbReference>
<feature type="transmembrane region" description="Helical" evidence="6">
    <location>
        <begin position="79"/>
        <end position="96"/>
    </location>
</feature>
<name>A0ABP2C9R5_9FIRM</name>
<evidence type="ECO:0000256" key="4">
    <source>
        <dbReference type="ARBA" id="ARBA00022989"/>
    </source>
</evidence>
<dbReference type="PANTHER" id="PTHR34857:SF2">
    <property type="entry name" value="SLL0384 PROTEIN"/>
    <property type="match status" value="1"/>
</dbReference>
<evidence type="ECO:0000256" key="3">
    <source>
        <dbReference type="ARBA" id="ARBA00022692"/>
    </source>
</evidence>
<keyword evidence="3 6" id="KW-0812">Transmembrane</keyword>
<feature type="transmembrane region" description="Helical" evidence="6">
    <location>
        <begin position="228"/>
        <end position="248"/>
    </location>
</feature>
<dbReference type="RefSeq" id="WP_075757846.1">
    <property type="nucleotide sequence ID" value="NZ_CP146991.1"/>
</dbReference>
<keyword evidence="2" id="KW-1003">Cell membrane</keyword>
<feature type="transmembrane region" description="Helical" evidence="6">
    <location>
        <begin position="29"/>
        <end position="47"/>
    </location>
</feature>
<dbReference type="PANTHER" id="PTHR34857">
    <property type="entry name" value="SLL0384 PROTEIN"/>
    <property type="match status" value="1"/>
</dbReference>
<evidence type="ECO:0000313" key="8">
    <source>
        <dbReference type="Proteomes" id="UP000245702"/>
    </source>
</evidence>
<feature type="transmembrane region" description="Helical" evidence="6">
    <location>
        <begin position="150"/>
        <end position="170"/>
    </location>
</feature>
<dbReference type="InterPro" id="IPR012809">
    <property type="entry name" value="ECF_CbiQ"/>
</dbReference>
<dbReference type="NCBIfam" id="TIGR02454">
    <property type="entry name" value="ECF_T_CbiQ"/>
    <property type="match status" value="1"/>
</dbReference>
<gene>
    <name evidence="7" type="primary">ecfT_6</name>
    <name evidence="7" type="ORF">SSPH_03736</name>
</gene>
<organism evidence="7 8">
    <name type="scientific">Sporomusa sphaeroides DSM 2875</name>
    <dbReference type="NCBI Taxonomy" id="1337886"/>
    <lineage>
        <taxon>Bacteria</taxon>
        <taxon>Bacillati</taxon>
        <taxon>Bacillota</taxon>
        <taxon>Negativicutes</taxon>
        <taxon>Selenomonadales</taxon>
        <taxon>Sporomusaceae</taxon>
        <taxon>Sporomusa</taxon>
    </lineage>
</organism>
<dbReference type="InterPro" id="IPR051611">
    <property type="entry name" value="ECF_transporter_component"/>
</dbReference>
<comment type="caution">
    <text evidence="7">The sequence shown here is derived from an EMBL/GenBank/DDBJ whole genome shotgun (WGS) entry which is preliminary data.</text>
</comment>
<feature type="transmembrane region" description="Helical" evidence="6">
    <location>
        <begin position="53"/>
        <end position="72"/>
    </location>
</feature>
<keyword evidence="8" id="KW-1185">Reference proteome</keyword>
<keyword evidence="5 6" id="KW-0472">Membrane</keyword>
<reference evidence="7 8" key="1">
    <citation type="submission" date="2016-01" db="EMBL/GenBank/DDBJ databases">
        <authorList>
            <person name="Brown R."/>
        </authorList>
    </citation>
    <scope>NUCLEOTIDE SEQUENCE [LARGE SCALE GENOMIC DNA]</scope>
    <source>
        <strain evidence="7">Sporomusa sphaeroides DSM 2875</strain>
    </source>
</reference>
<proteinExistence type="predicted"/>
<dbReference type="Proteomes" id="UP000245702">
    <property type="component" value="Unassembled WGS sequence"/>
</dbReference>
<dbReference type="CDD" id="cd16914">
    <property type="entry name" value="EcfT"/>
    <property type="match status" value="1"/>
</dbReference>
<comment type="subcellular location">
    <subcellularLocation>
        <location evidence="1">Cell membrane</location>
        <topology evidence="1">Multi-pass membrane protein</topology>
    </subcellularLocation>
</comment>
<keyword evidence="4 6" id="KW-1133">Transmembrane helix</keyword>
<evidence type="ECO:0000256" key="5">
    <source>
        <dbReference type="ARBA" id="ARBA00023136"/>
    </source>
</evidence>
<protein>
    <submittedName>
        <fullName evidence="7">Energy-coupling factor transporter transmembrane protein EcfT</fullName>
    </submittedName>
</protein>
<dbReference type="Pfam" id="PF02361">
    <property type="entry name" value="CbiQ"/>
    <property type="match status" value="1"/>
</dbReference>
<dbReference type="EMBL" id="FCOW01000027">
    <property type="protein sequence ID" value="CVK21059.1"/>
    <property type="molecule type" value="Genomic_DNA"/>
</dbReference>
<evidence type="ECO:0000256" key="1">
    <source>
        <dbReference type="ARBA" id="ARBA00004651"/>
    </source>
</evidence>
<sequence length="268" mass="29911">MIKIEANWIDLRYLDTLAMKSTPVHRLNPIVKLIATLVFIITVTSFPKYEISGLLPFFLFPAVLVSLGGLPLLPLCKRLLLVAPFIIFIGIFNPLLDHTPVSKLGSFVLTGGWLSFASITIRLYLTVTAALILVATTGMNALGLALARIGIPRIIVVQILFMYRYLHVLLEEFVRSIQAYSLRSLHGDGIRFQAWGSLLGQLLLRSIDRANRIYQSMLCRGFDGEVRLMHSAALHAADILYLAFWIVFCLSARSFNIPQLLGKLLMGV</sequence>
<evidence type="ECO:0000313" key="7">
    <source>
        <dbReference type="EMBL" id="CVK21059.1"/>
    </source>
</evidence>